<dbReference type="PANTHER" id="PTHR47926">
    <property type="entry name" value="PENTATRICOPEPTIDE REPEAT-CONTAINING PROTEIN"/>
    <property type="match status" value="1"/>
</dbReference>
<dbReference type="InterPro" id="IPR046960">
    <property type="entry name" value="PPR_At4g14850-like_plant"/>
</dbReference>
<evidence type="ECO:0000313" key="1">
    <source>
        <dbReference type="EMBL" id="RXI05887.1"/>
    </source>
</evidence>
<dbReference type="GO" id="GO:0003723">
    <property type="term" value="F:RNA binding"/>
    <property type="evidence" value="ECO:0007669"/>
    <property type="project" value="InterPro"/>
</dbReference>
<gene>
    <name evidence="1" type="ORF">DVH24_017929</name>
</gene>
<evidence type="ECO:0008006" key="3">
    <source>
        <dbReference type="Google" id="ProtNLM"/>
    </source>
</evidence>
<keyword evidence="2" id="KW-1185">Reference proteome</keyword>
<comment type="caution">
    <text evidence="1">The sequence shown here is derived from an EMBL/GenBank/DDBJ whole genome shotgun (WGS) entry which is preliminary data.</text>
</comment>
<dbReference type="GO" id="GO:0009451">
    <property type="term" value="P:RNA modification"/>
    <property type="evidence" value="ECO:0007669"/>
    <property type="project" value="InterPro"/>
</dbReference>
<name>A0A498KET3_MALDO</name>
<evidence type="ECO:0000313" key="2">
    <source>
        <dbReference type="Proteomes" id="UP000290289"/>
    </source>
</evidence>
<dbReference type="EMBL" id="RDQH01000328">
    <property type="protein sequence ID" value="RXI05887.1"/>
    <property type="molecule type" value="Genomic_DNA"/>
</dbReference>
<accession>A0A498KET3</accession>
<organism evidence="1 2">
    <name type="scientific">Malus domestica</name>
    <name type="common">Apple</name>
    <name type="synonym">Pyrus malus</name>
    <dbReference type="NCBI Taxonomy" id="3750"/>
    <lineage>
        <taxon>Eukaryota</taxon>
        <taxon>Viridiplantae</taxon>
        <taxon>Streptophyta</taxon>
        <taxon>Embryophyta</taxon>
        <taxon>Tracheophyta</taxon>
        <taxon>Spermatophyta</taxon>
        <taxon>Magnoliopsida</taxon>
        <taxon>eudicotyledons</taxon>
        <taxon>Gunneridae</taxon>
        <taxon>Pentapetalae</taxon>
        <taxon>rosids</taxon>
        <taxon>fabids</taxon>
        <taxon>Rosales</taxon>
        <taxon>Rosaceae</taxon>
        <taxon>Amygdaloideae</taxon>
        <taxon>Maleae</taxon>
        <taxon>Malus</taxon>
    </lineage>
</organism>
<dbReference type="Proteomes" id="UP000290289">
    <property type="component" value="Chromosome 2"/>
</dbReference>
<proteinExistence type="predicted"/>
<sequence length="133" mass="15185">MYAKRGCLDLAQNVFNISVRDEVSYNIGNFNEKLSVLFILTKNHIFILKSQSCIIHFNEKLLVPMVVRKAFCYSSLCSILALDFYTKCGRIDLVAKVFDRMPSKDVASWNTMSTSMQNPWEFRVGELGSRASV</sequence>
<dbReference type="AlphaFoldDB" id="A0A498KET3"/>
<protein>
    <recommendedName>
        <fullName evidence="3">Pentatricopeptide repeat-containing protein</fullName>
    </recommendedName>
</protein>
<dbReference type="PANTHER" id="PTHR47926:SF427">
    <property type="entry name" value="TETRATRICOPEPTIDE-LIKE HELICAL DOMAIN SUPERFAMILY"/>
    <property type="match status" value="1"/>
</dbReference>
<reference evidence="1 2" key="1">
    <citation type="submission" date="2018-10" db="EMBL/GenBank/DDBJ databases">
        <title>A high-quality apple genome assembly.</title>
        <authorList>
            <person name="Hu J."/>
        </authorList>
    </citation>
    <scope>NUCLEOTIDE SEQUENCE [LARGE SCALE GENOMIC DNA]</scope>
    <source>
        <strain evidence="2">cv. HFTH1</strain>
        <tissue evidence="1">Young leaf</tissue>
    </source>
</reference>